<organism evidence="6 7">
    <name type="scientific">Brevundimonas nasdae</name>
    <dbReference type="NCBI Taxonomy" id="172043"/>
    <lineage>
        <taxon>Bacteria</taxon>
        <taxon>Pseudomonadati</taxon>
        <taxon>Pseudomonadota</taxon>
        <taxon>Alphaproteobacteria</taxon>
        <taxon>Caulobacterales</taxon>
        <taxon>Caulobacteraceae</taxon>
        <taxon>Brevundimonas</taxon>
    </lineage>
</organism>
<dbReference type="GO" id="GO:0016811">
    <property type="term" value="F:hydrolase activity, acting on carbon-nitrogen (but not peptide) bonds, in linear amides"/>
    <property type="evidence" value="ECO:0007669"/>
    <property type="project" value="TreeGrafter"/>
</dbReference>
<dbReference type="Pfam" id="PF02633">
    <property type="entry name" value="Creatininase"/>
    <property type="match status" value="1"/>
</dbReference>
<dbReference type="AlphaFoldDB" id="A0A0B4CV39"/>
<evidence type="ECO:0000256" key="3">
    <source>
        <dbReference type="ARBA" id="ARBA00022801"/>
    </source>
</evidence>
<evidence type="ECO:0000256" key="1">
    <source>
        <dbReference type="ARBA" id="ARBA00001947"/>
    </source>
</evidence>
<comment type="caution">
    <text evidence="6">The sequence shown here is derived from an EMBL/GenBank/DDBJ whole genome shotgun (WGS) entry which is preliminary data.</text>
</comment>
<dbReference type="EMBL" id="JWSY01000012">
    <property type="protein sequence ID" value="KIC58206.1"/>
    <property type="molecule type" value="Genomic_DNA"/>
</dbReference>
<dbReference type="SUPFAM" id="SSF102215">
    <property type="entry name" value="Creatininase"/>
    <property type="match status" value="1"/>
</dbReference>
<keyword evidence="2" id="KW-0479">Metal-binding</keyword>
<dbReference type="PANTHER" id="PTHR35005">
    <property type="entry name" value="3-DEHYDRO-SCYLLO-INOSOSE HYDROLASE"/>
    <property type="match status" value="1"/>
</dbReference>
<comment type="similarity">
    <text evidence="5">Belongs to the creatininase superfamily.</text>
</comment>
<protein>
    <submittedName>
        <fullName evidence="6">Amidase</fullName>
    </submittedName>
</protein>
<dbReference type="InterPro" id="IPR003785">
    <property type="entry name" value="Creatininase/forma_Hydrolase"/>
</dbReference>
<evidence type="ECO:0000313" key="6">
    <source>
        <dbReference type="EMBL" id="KIC58206.1"/>
    </source>
</evidence>
<proteinExistence type="inferred from homology"/>
<accession>A0A0B4CV39</accession>
<keyword evidence="4" id="KW-0862">Zinc</keyword>
<evidence type="ECO:0000256" key="5">
    <source>
        <dbReference type="ARBA" id="ARBA00024029"/>
    </source>
</evidence>
<dbReference type="STRING" id="172043.RM53_08725"/>
<dbReference type="InterPro" id="IPR024087">
    <property type="entry name" value="Creatininase-like_sf"/>
</dbReference>
<dbReference type="Gene3D" id="3.40.50.10310">
    <property type="entry name" value="Creatininase"/>
    <property type="match status" value="1"/>
</dbReference>
<evidence type="ECO:0000313" key="7">
    <source>
        <dbReference type="Proteomes" id="UP000031166"/>
    </source>
</evidence>
<comment type="cofactor">
    <cofactor evidence="1">
        <name>Zn(2+)</name>
        <dbReference type="ChEBI" id="CHEBI:29105"/>
    </cofactor>
</comment>
<dbReference type="GO" id="GO:0009231">
    <property type="term" value="P:riboflavin biosynthetic process"/>
    <property type="evidence" value="ECO:0007669"/>
    <property type="project" value="TreeGrafter"/>
</dbReference>
<dbReference type="GO" id="GO:0046872">
    <property type="term" value="F:metal ion binding"/>
    <property type="evidence" value="ECO:0007669"/>
    <property type="project" value="UniProtKB-KW"/>
</dbReference>
<gene>
    <name evidence="6" type="ORF">RM53_08725</name>
</gene>
<evidence type="ECO:0000256" key="2">
    <source>
        <dbReference type="ARBA" id="ARBA00022723"/>
    </source>
</evidence>
<dbReference type="RefSeq" id="WP_039245989.1">
    <property type="nucleotide sequence ID" value="NZ_JWSY01000012.1"/>
</dbReference>
<name>A0A0B4CV39_9CAUL</name>
<dbReference type="Proteomes" id="UP000031166">
    <property type="component" value="Unassembled WGS sequence"/>
</dbReference>
<keyword evidence="3" id="KW-0378">Hydrolase</keyword>
<sequence length="272" mass="29153">MLIHLSSWPEIDARLNDGGPLSRTVVVPIGSNEQHGPTGLLGTDWLCPEIIAHAAEKTDADLIVAPTFNIGMAQHHLAFAGTISLRPSTFMAAITDWVSSLSRHGFERIYFLNGHGGNVATIEATISEIYAAWSFGALKQGDAARRPIGSEYAQPPFILKLKNWWDLPGVNGLCNRLFPTGHGMHATPSEIAVTQAAYPERIKTADYSPQIAPNGPIRDALDYRARFPDGRIGSDPAQASPEKGQQIIDAAVPALLADITAFAAETQPGASL</sequence>
<dbReference type="PANTHER" id="PTHR35005:SF1">
    <property type="entry name" value="2-AMINO-5-FORMYLAMINO-6-RIBOSYLAMINOPYRIMIDIN-4(3H)-ONE 5'-MONOPHOSPHATE DEFORMYLASE"/>
    <property type="match status" value="1"/>
</dbReference>
<evidence type="ECO:0000256" key="4">
    <source>
        <dbReference type="ARBA" id="ARBA00022833"/>
    </source>
</evidence>
<reference evidence="6 7" key="1">
    <citation type="submission" date="2014-12" db="EMBL/GenBank/DDBJ databases">
        <title>Genome sequencing of Brevundimonas nasdae TPW30.</title>
        <authorList>
            <person name="Tan P.W."/>
            <person name="Chan K.-G."/>
        </authorList>
    </citation>
    <scope>NUCLEOTIDE SEQUENCE [LARGE SCALE GENOMIC DNA]</scope>
    <source>
        <strain evidence="6 7">TPW30</strain>
    </source>
</reference>